<keyword evidence="2" id="KW-1185">Reference proteome</keyword>
<dbReference type="GO" id="GO:0016787">
    <property type="term" value="F:hydrolase activity"/>
    <property type="evidence" value="ECO:0007669"/>
    <property type="project" value="UniProtKB-KW"/>
</dbReference>
<dbReference type="EC" id="3.1.-.-" evidence="1"/>
<organism evidence="1 2">
    <name type="scientific">Streptomyces jeddahensis</name>
    <dbReference type="NCBI Taxonomy" id="1716141"/>
    <lineage>
        <taxon>Bacteria</taxon>
        <taxon>Bacillati</taxon>
        <taxon>Actinomycetota</taxon>
        <taxon>Actinomycetes</taxon>
        <taxon>Kitasatosporales</taxon>
        <taxon>Streptomycetaceae</taxon>
        <taxon>Streptomyces</taxon>
    </lineage>
</organism>
<evidence type="ECO:0000313" key="1">
    <source>
        <dbReference type="EMBL" id="OAH15222.1"/>
    </source>
</evidence>
<dbReference type="STRING" id="1716141.STSP_14410"/>
<dbReference type="PATRIC" id="fig|1716141.3.peg.1527"/>
<dbReference type="AlphaFoldDB" id="A0A177HW99"/>
<dbReference type="RefSeq" id="WP_198547283.1">
    <property type="nucleotide sequence ID" value="NZ_LOHS01000050.1"/>
</dbReference>
<comment type="caution">
    <text evidence="1">The sequence shown here is derived from an EMBL/GenBank/DDBJ whole genome shotgun (WGS) entry which is preliminary data.</text>
</comment>
<evidence type="ECO:0000313" key="2">
    <source>
        <dbReference type="Proteomes" id="UP000077381"/>
    </source>
</evidence>
<name>A0A177HW99_9ACTN</name>
<dbReference type="Proteomes" id="UP000077381">
    <property type="component" value="Unassembled WGS sequence"/>
</dbReference>
<proteinExistence type="predicted"/>
<reference evidence="1 2" key="1">
    <citation type="submission" date="2015-12" db="EMBL/GenBank/DDBJ databases">
        <title>Genome sequence of Streptomyces sp. G25.</title>
        <authorList>
            <person name="Poehlein A."/>
            <person name="Roettig A."/>
            <person name="Hiessl S."/>
            <person name="Hauschild P."/>
            <person name="Schauer J."/>
            <person name="Madkour M.H."/>
            <person name="Al-Ansari A.M."/>
            <person name="Almakishah N.H."/>
            <person name="Steinbuechel A."/>
            <person name="Daniel R."/>
        </authorList>
    </citation>
    <scope>NUCLEOTIDE SEQUENCE [LARGE SCALE GENOMIC DNA]</scope>
    <source>
        <strain evidence="2">G25(2015)</strain>
    </source>
</reference>
<keyword evidence="1" id="KW-0378">Hydrolase</keyword>
<dbReference type="CDD" id="cd09874">
    <property type="entry name" value="PIN_MT3492-like"/>
    <property type="match status" value="1"/>
</dbReference>
<dbReference type="EMBL" id="LOHS01000050">
    <property type="protein sequence ID" value="OAH15222.1"/>
    <property type="molecule type" value="Genomic_DNA"/>
</dbReference>
<accession>A0A177HW99</accession>
<sequence>MVRLASDLARVEVHRSTLRRDAAALPRAVTALKGVHLIPLSDRVVTKAMSVGDSGLRSLDALHLSSAMLLKPRLTHFVVYDKRLYDAAQAEGLHPVRPGA</sequence>
<protein>
    <submittedName>
        <fullName evidence="1">Ribonuclease VapC47</fullName>
        <ecNumber evidence="1">3.1.-.-</ecNumber>
    </submittedName>
</protein>
<gene>
    <name evidence="1" type="ORF">STSP_14410</name>
</gene>
<dbReference type="Gene3D" id="3.40.50.1010">
    <property type="entry name" value="5'-nuclease"/>
    <property type="match status" value="1"/>
</dbReference>